<evidence type="ECO:0000313" key="2">
    <source>
        <dbReference type="EMBL" id="ROH86285.1"/>
    </source>
</evidence>
<accession>A0A3N0V0Q8</accession>
<gene>
    <name evidence="2" type="ORF">ED236_07565</name>
</gene>
<comment type="caution">
    <text evidence="2">The sequence shown here is derived from an EMBL/GenBank/DDBJ whole genome shotgun (WGS) entry which is preliminary data.</text>
</comment>
<dbReference type="Proteomes" id="UP000275137">
    <property type="component" value="Unassembled WGS sequence"/>
</dbReference>
<keyword evidence="1" id="KW-0812">Transmembrane</keyword>
<keyword evidence="1" id="KW-1133">Transmembrane helix</keyword>
<protein>
    <recommendedName>
        <fullName evidence="4">DUF4184 family protein</fullName>
    </recommendedName>
</protein>
<evidence type="ECO:0000313" key="3">
    <source>
        <dbReference type="Proteomes" id="UP000275137"/>
    </source>
</evidence>
<feature type="transmembrane region" description="Helical" evidence="1">
    <location>
        <begin position="134"/>
        <end position="160"/>
    </location>
</feature>
<dbReference type="EMBL" id="RJVP01000003">
    <property type="protein sequence ID" value="ROH86285.1"/>
    <property type="molecule type" value="Genomic_DNA"/>
</dbReference>
<keyword evidence="1" id="KW-0472">Membrane</keyword>
<sequence>MPITPFHFGPGALLHAVAPKHVSFISFCMANVLIDCESLYNLVNQQQPVHAFFHTYIGATLVIAAVVLLFLGLRGFASRLWLPDLLRWRELSSKQVVMGAALGAYSHIVLDSVMHHDIQPLSPFALSNALLGAVPLSTLHLACLAAGVLGVGLATVRWFVAGDENAP</sequence>
<feature type="transmembrane region" description="Helical" evidence="1">
    <location>
        <begin position="54"/>
        <end position="76"/>
    </location>
</feature>
<evidence type="ECO:0008006" key="4">
    <source>
        <dbReference type="Google" id="ProtNLM"/>
    </source>
</evidence>
<keyword evidence="3" id="KW-1185">Reference proteome</keyword>
<evidence type="ECO:0000256" key="1">
    <source>
        <dbReference type="SAM" id="Phobius"/>
    </source>
</evidence>
<name>A0A3N0V0Q8_9PROT</name>
<dbReference type="AlphaFoldDB" id="A0A3N0V0Q8"/>
<organism evidence="2 3">
    <name type="scientific">Pseudomethylobacillus aquaticus</name>
    <dbReference type="NCBI Taxonomy" id="2676064"/>
    <lineage>
        <taxon>Bacteria</taxon>
        <taxon>Pseudomonadati</taxon>
        <taxon>Pseudomonadota</taxon>
        <taxon>Betaproteobacteria</taxon>
        <taxon>Nitrosomonadales</taxon>
        <taxon>Methylophilaceae</taxon>
        <taxon>Pseudomethylobacillus</taxon>
    </lineage>
</organism>
<reference evidence="2 3" key="1">
    <citation type="submission" date="2018-10" db="EMBL/GenBank/DDBJ databases">
        <authorList>
            <person name="Chen W.-M."/>
        </authorList>
    </citation>
    <scope>NUCLEOTIDE SEQUENCE [LARGE SCALE GENOMIC DNA]</scope>
    <source>
        <strain evidence="2 3">H-5</strain>
    </source>
</reference>
<proteinExistence type="predicted"/>